<dbReference type="Proteomes" id="UP000645828">
    <property type="component" value="Unassembled WGS sequence"/>
</dbReference>
<dbReference type="PANTHER" id="PTHR20974">
    <property type="entry name" value="UPF0585 PROTEIN CG18661"/>
    <property type="match status" value="1"/>
</dbReference>
<keyword evidence="2" id="KW-1185">Reference proteome</keyword>
<reference evidence="1" key="1">
    <citation type="submission" date="2020-12" db="EMBL/GenBank/DDBJ databases">
        <authorList>
            <consortium name="Molecular Ecology Group"/>
        </authorList>
    </citation>
    <scope>NUCLEOTIDE SEQUENCE</scope>
    <source>
        <strain evidence="1">TBG_1078</strain>
    </source>
</reference>
<proteinExistence type="predicted"/>
<evidence type="ECO:0000313" key="1">
    <source>
        <dbReference type="EMBL" id="CAD7672489.1"/>
    </source>
</evidence>
<dbReference type="PANTHER" id="PTHR20974:SF2">
    <property type="entry name" value="METHYLTRANSFERASE-LIKE 26"/>
    <property type="match status" value="1"/>
</dbReference>
<gene>
    <name evidence="1" type="ORF">NYPRO_LOCUS5284</name>
</gene>
<dbReference type="AlphaFoldDB" id="A0A811Y4H2"/>
<name>A0A811Y4H2_NYCPR</name>
<protein>
    <submittedName>
        <fullName evidence="1">(raccoon dog) hypothetical protein</fullName>
    </submittedName>
</protein>
<dbReference type="InterPro" id="IPR010342">
    <property type="entry name" value="DUF938"/>
</dbReference>
<evidence type="ECO:0000313" key="2">
    <source>
        <dbReference type="Proteomes" id="UP000645828"/>
    </source>
</evidence>
<accession>A0A811Y4H2</accession>
<sequence length="89" mass="10420">MKVTRAPQGVSSLDMIWDWEQCGRILPRSLDLLLIINMICINPLKCTESLWKWGLWETALLEDLGQASGLLLERMMDMPANKYFIFRKY</sequence>
<organism evidence="1 2">
    <name type="scientific">Nyctereutes procyonoides</name>
    <name type="common">Raccoon dog</name>
    <name type="synonym">Canis procyonoides</name>
    <dbReference type="NCBI Taxonomy" id="34880"/>
    <lineage>
        <taxon>Eukaryota</taxon>
        <taxon>Metazoa</taxon>
        <taxon>Chordata</taxon>
        <taxon>Craniata</taxon>
        <taxon>Vertebrata</taxon>
        <taxon>Euteleostomi</taxon>
        <taxon>Mammalia</taxon>
        <taxon>Eutheria</taxon>
        <taxon>Laurasiatheria</taxon>
        <taxon>Carnivora</taxon>
        <taxon>Caniformia</taxon>
        <taxon>Canidae</taxon>
        <taxon>Nyctereutes</taxon>
    </lineage>
</organism>
<dbReference type="EMBL" id="CAJHUB010000666">
    <property type="protein sequence ID" value="CAD7672489.1"/>
    <property type="molecule type" value="Genomic_DNA"/>
</dbReference>
<comment type="caution">
    <text evidence="1">The sequence shown here is derived from an EMBL/GenBank/DDBJ whole genome shotgun (WGS) entry which is preliminary data.</text>
</comment>